<dbReference type="PANTHER" id="PTHR43767:SF12">
    <property type="entry name" value="AMP-DEPENDENT SYNTHETASE AND LIGASE"/>
    <property type="match status" value="1"/>
</dbReference>
<keyword evidence="5" id="KW-1185">Reference proteome</keyword>
<dbReference type="PANTHER" id="PTHR43767">
    <property type="entry name" value="LONG-CHAIN-FATTY-ACID--COA LIGASE"/>
    <property type="match status" value="1"/>
</dbReference>
<feature type="domain" description="AMP-binding enzyme C-terminal" evidence="3">
    <location>
        <begin position="430"/>
        <end position="505"/>
    </location>
</feature>
<dbReference type="SUPFAM" id="SSF56801">
    <property type="entry name" value="Acetyl-CoA synthetase-like"/>
    <property type="match status" value="1"/>
</dbReference>
<dbReference type="InterPro" id="IPR025110">
    <property type="entry name" value="AMP-bd_C"/>
</dbReference>
<dbReference type="InterPro" id="IPR045851">
    <property type="entry name" value="AMP-bd_C_sf"/>
</dbReference>
<sequence length="533" mass="56900">MPEAVVGASPSIGPGEIFPCAASRDADGLALITDTVRLTYGDLERLSRNFAVALQRRGIATGDVVSLFGQNAWQWMVAYHGALRAGAVVNPINVMLTAPELAHVLGDCRSRALIIGAERSATAYAALATTPDVALVAEYGGAQDEATEFDELLADGARHPMTMVDARPNDLCAIVYTSGTTGHPKGAMQSHQAVLLNCALTATMHTRSRSDIVVTALPVAHVYGNVAINSTFLAGGTVVLMERFDADRTLYLIAAERATMFEGVPTMYSKLLAAESLDTADLRSLRMCTVGGQAFSAKQAEDWRRRSAVPLIELWGMTELAGLGATHSPLCPSIPGSIGVSLPGIDVRIAALDGSCTEVPPGQLGELQVRGPIVMSGYHGNPETTREALDTDGWLGTGDIGYRDAAGRLFVVDRIKHMIITSGYNVYPAEIERVISAHPDVALVGVAGRPDAIRGEIAVAYVVARTRRQPTAESIMEFCRDRLAACKRPRAVEFVTDLPMTSSGKIMRRRLTQARPATHQIRGDRKTAGEQAV</sequence>
<evidence type="ECO:0000256" key="1">
    <source>
        <dbReference type="SAM" id="MobiDB-lite"/>
    </source>
</evidence>
<reference evidence="4 5" key="1">
    <citation type="journal article" date="2019" name="Emerg. Microbes Infect.">
        <title>Comprehensive subspecies identification of 175 nontuberculous mycobacteria species based on 7547 genomic profiles.</title>
        <authorList>
            <person name="Matsumoto Y."/>
            <person name="Kinjo T."/>
            <person name="Motooka D."/>
            <person name="Nabeya D."/>
            <person name="Jung N."/>
            <person name="Uechi K."/>
            <person name="Horii T."/>
            <person name="Iida T."/>
            <person name="Fujita J."/>
            <person name="Nakamura S."/>
        </authorList>
    </citation>
    <scope>NUCLEOTIDE SEQUENCE [LARGE SCALE GENOMIC DNA]</scope>
    <source>
        <strain evidence="4 5">JCM 17783</strain>
    </source>
</reference>
<evidence type="ECO:0000313" key="5">
    <source>
        <dbReference type="Proteomes" id="UP000467130"/>
    </source>
</evidence>
<dbReference type="Proteomes" id="UP000467130">
    <property type="component" value="Chromosome"/>
</dbReference>
<feature type="domain" description="AMP-dependent synthetase/ligase" evidence="2">
    <location>
        <begin position="22"/>
        <end position="379"/>
    </location>
</feature>
<dbReference type="PROSITE" id="PS00455">
    <property type="entry name" value="AMP_BINDING"/>
    <property type="match status" value="1"/>
</dbReference>
<dbReference type="InterPro" id="IPR042099">
    <property type="entry name" value="ANL_N_sf"/>
</dbReference>
<organism evidence="4 5">
    <name type="scientific">Mycobacterium stomatepiae</name>
    <dbReference type="NCBI Taxonomy" id="470076"/>
    <lineage>
        <taxon>Bacteria</taxon>
        <taxon>Bacillati</taxon>
        <taxon>Actinomycetota</taxon>
        <taxon>Actinomycetes</taxon>
        <taxon>Mycobacteriales</taxon>
        <taxon>Mycobacteriaceae</taxon>
        <taxon>Mycobacterium</taxon>
        <taxon>Mycobacterium simiae complex</taxon>
    </lineage>
</organism>
<dbReference type="RefSeq" id="WP_163793152.1">
    <property type="nucleotide sequence ID" value="NZ_AP022587.1"/>
</dbReference>
<accession>A0A7I7QFW0</accession>
<evidence type="ECO:0000259" key="2">
    <source>
        <dbReference type="Pfam" id="PF00501"/>
    </source>
</evidence>
<dbReference type="EMBL" id="AP022587">
    <property type="protein sequence ID" value="BBY25111.1"/>
    <property type="molecule type" value="Genomic_DNA"/>
</dbReference>
<gene>
    <name evidence="4" type="primary">fadD</name>
    <name evidence="4" type="ORF">MSTO_53160</name>
</gene>
<evidence type="ECO:0000259" key="3">
    <source>
        <dbReference type="Pfam" id="PF13193"/>
    </source>
</evidence>
<dbReference type="AlphaFoldDB" id="A0A7I7QFW0"/>
<dbReference type="InterPro" id="IPR020845">
    <property type="entry name" value="AMP-binding_CS"/>
</dbReference>
<feature type="region of interest" description="Disordered" evidence="1">
    <location>
        <begin position="512"/>
        <end position="533"/>
    </location>
</feature>
<feature type="compositionally biased region" description="Basic and acidic residues" evidence="1">
    <location>
        <begin position="521"/>
        <end position="533"/>
    </location>
</feature>
<evidence type="ECO:0000313" key="4">
    <source>
        <dbReference type="EMBL" id="BBY25111.1"/>
    </source>
</evidence>
<dbReference type="Pfam" id="PF00501">
    <property type="entry name" value="AMP-binding"/>
    <property type="match status" value="1"/>
</dbReference>
<dbReference type="Gene3D" id="3.40.50.12780">
    <property type="entry name" value="N-terminal domain of ligase-like"/>
    <property type="match status" value="1"/>
</dbReference>
<protein>
    <submittedName>
        <fullName evidence="4">Long-chain-fatty-acid--CoA ligase</fullName>
    </submittedName>
</protein>
<proteinExistence type="predicted"/>
<dbReference type="GO" id="GO:0016877">
    <property type="term" value="F:ligase activity, forming carbon-sulfur bonds"/>
    <property type="evidence" value="ECO:0007669"/>
    <property type="project" value="UniProtKB-ARBA"/>
</dbReference>
<dbReference type="InterPro" id="IPR000873">
    <property type="entry name" value="AMP-dep_synth/lig_dom"/>
</dbReference>
<dbReference type="InterPro" id="IPR050237">
    <property type="entry name" value="ATP-dep_AMP-bd_enzyme"/>
</dbReference>
<dbReference type="KEGG" id="msto:MSTO_53160"/>
<dbReference type="Gene3D" id="3.30.300.30">
    <property type="match status" value="1"/>
</dbReference>
<dbReference type="Pfam" id="PF13193">
    <property type="entry name" value="AMP-binding_C"/>
    <property type="match status" value="1"/>
</dbReference>
<name>A0A7I7QFW0_9MYCO</name>
<keyword evidence="4" id="KW-0436">Ligase</keyword>